<proteinExistence type="predicted"/>
<reference evidence="4" key="2">
    <citation type="submission" date="2019-11" db="UniProtKB">
        <authorList>
            <consortium name="WormBaseParasite"/>
        </authorList>
    </citation>
    <scope>IDENTIFICATION</scope>
</reference>
<dbReference type="EMBL" id="UXSR01005877">
    <property type="protein sequence ID" value="VDD83882.1"/>
    <property type="molecule type" value="Genomic_DNA"/>
</dbReference>
<dbReference type="AlphaFoldDB" id="A0A0R3UPV0"/>
<evidence type="ECO:0000313" key="4">
    <source>
        <dbReference type="WBParaSite" id="MCU_010233-RA"/>
    </source>
</evidence>
<gene>
    <name evidence="2" type="ORF">MCOS_LOCUS9885</name>
</gene>
<evidence type="ECO:0000256" key="1">
    <source>
        <dbReference type="SAM" id="MobiDB-lite"/>
    </source>
</evidence>
<dbReference type="Proteomes" id="UP000267029">
    <property type="component" value="Unassembled WGS sequence"/>
</dbReference>
<name>A0A0R3UPV0_MESCO</name>
<feature type="region of interest" description="Disordered" evidence="1">
    <location>
        <begin position="1"/>
        <end position="41"/>
    </location>
</feature>
<feature type="compositionally biased region" description="Low complexity" evidence="1">
    <location>
        <begin position="13"/>
        <end position="24"/>
    </location>
</feature>
<evidence type="ECO:0000313" key="3">
    <source>
        <dbReference type="Proteomes" id="UP000267029"/>
    </source>
</evidence>
<evidence type="ECO:0000313" key="2">
    <source>
        <dbReference type="EMBL" id="VDD83882.1"/>
    </source>
</evidence>
<organism evidence="2 3">
    <name type="scientific">Mesocestoides corti</name>
    <name type="common">Flatworm</name>
    <dbReference type="NCBI Taxonomy" id="53468"/>
    <lineage>
        <taxon>Eukaryota</taxon>
        <taxon>Metazoa</taxon>
        <taxon>Spiralia</taxon>
        <taxon>Lophotrochozoa</taxon>
        <taxon>Platyhelminthes</taxon>
        <taxon>Cestoda</taxon>
        <taxon>Eucestoda</taxon>
        <taxon>Cyclophyllidea</taxon>
        <taxon>Mesocestoididae</taxon>
        <taxon>Mesocestoides</taxon>
    </lineage>
</organism>
<dbReference type="WBParaSite" id="MCU_010233-RA">
    <property type="protein sequence ID" value="MCU_010233-RA"/>
    <property type="gene ID" value="MCU_010233"/>
</dbReference>
<accession>A0A0R3UPV0</accession>
<feature type="compositionally biased region" description="Pro residues" evidence="1">
    <location>
        <begin position="1"/>
        <end position="12"/>
    </location>
</feature>
<sequence length="81" mass="8516">MCQSLPPSPNLPSPFLASSASAQSVDDTSKMKKASPVCGTGGPHNITPIFEGLACFPDEETALHRASSWFLKQVSPGTRQA</sequence>
<protein>
    <submittedName>
        <fullName evidence="2 4">Uncharacterized protein</fullName>
    </submittedName>
</protein>
<keyword evidence="3" id="KW-1185">Reference proteome</keyword>
<reference evidence="2 3" key="1">
    <citation type="submission" date="2018-10" db="EMBL/GenBank/DDBJ databases">
        <authorList>
            <consortium name="Pathogen Informatics"/>
        </authorList>
    </citation>
    <scope>NUCLEOTIDE SEQUENCE [LARGE SCALE GENOMIC DNA]</scope>
</reference>